<reference evidence="1" key="1">
    <citation type="journal article" date="2020" name="Stud. Mycol.">
        <title>101 Dothideomycetes genomes: a test case for predicting lifestyles and emergence of pathogens.</title>
        <authorList>
            <person name="Haridas S."/>
            <person name="Albert R."/>
            <person name="Binder M."/>
            <person name="Bloem J."/>
            <person name="Labutti K."/>
            <person name="Salamov A."/>
            <person name="Andreopoulos B."/>
            <person name="Baker S."/>
            <person name="Barry K."/>
            <person name="Bills G."/>
            <person name="Bluhm B."/>
            <person name="Cannon C."/>
            <person name="Castanera R."/>
            <person name="Culley D."/>
            <person name="Daum C."/>
            <person name="Ezra D."/>
            <person name="Gonzalez J."/>
            <person name="Henrissat B."/>
            <person name="Kuo A."/>
            <person name="Liang C."/>
            <person name="Lipzen A."/>
            <person name="Lutzoni F."/>
            <person name="Magnuson J."/>
            <person name="Mondo S."/>
            <person name="Nolan M."/>
            <person name="Ohm R."/>
            <person name="Pangilinan J."/>
            <person name="Park H.-J."/>
            <person name="Ramirez L."/>
            <person name="Alfaro M."/>
            <person name="Sun H."/>
            <person name="Tritt A."/>
            <person name="Yoshinaga Y."/>
            <person name="Zwiers L.-H."/>
            <person name="Turgeon B."/>
            <person name="Goodwin S."/>
            <person name="Spatafora J."/>
            <person name="Crous P."/>
            <person name="Grigoriev I."/>
        </authorList>
    </citation>
    <scope>NUCLEOTIDE SEQUENCE</scope>
    <source>
        <strain evidence="1">CBS 122681</strain>
    </source>
</reference>
<dbReference type="AlphaFoldDB" id="A0A6A6TBH3"/>
<evidence type="ECO:0000313" key="1">
    <source>
        <dbReference type="EMBL" id="KAF2657319.1"/>
    </source>
</evidence>
<protein>
    <submittedName>
        <fullName evidence="1">Uncharacterized protein</fullName>
    </submittedName>
</protein>
<keyword evidence="2" id="KW-1185">Reference proteome</keyword>
<dbReference type="Proteomes" id="UP000799324">
    <property type="component" value="Unassembled WGS sequence"/>
</dbReference>
<accession>A0A6A6TBH3</accession>
<dbReference type="EMBL" id="MU004326">
    <property type="protein sequence ID" value="KAF2657319.1"/>
    <property type="molecule type" value="Genomic_DNA"/>
</dbReference>
<sequence>MVLVDELPHPAPYQDSEIYTIPRVESPVTTMSGSTTIFSLNEHGHLQSRPTHRAEEEFGRALLQDIDQLIYLCKDPVVEEYIGTTFFGGYSCKDPVDLAQFLRAINVHPPLARYVFLVFLDEDIDGPTKSGIYQMLLDVANEEDTEQNPISPALRTIADDFFLISMGDAEDVPDHVYFSLLGQLFAVVTNLEIVSMPSSWKEHSDEIFPSHPLIITD</sequence>
<gene>
    <name evidence="1" type="ORF">K491DRAFT_329591</name>
</gene>
<proteinExistence type="predicted"/>
<evidence type="ECO:0000313" key="2">
    <source>
        <dbReference type="Proteomes" id="UP000799324"/>
    </source>
</evidence>
<organism evidence="1 2">
    <name type="scientific">Lophiostoma macrostomum CBS 122681</name>
    <dbReference type="NCBI Taxonomy" id="1314788"/>
    <lineage>
        <taxon>Eukaryota</taxon>
        <taxon>Fungi</taxon>
        <taxon>Dikarya</taxon>
        <taxon>Ascomycota</taxon>
        <taxon>Pezizomycotina</taxon>
        <taxon>Dothideomycetes</taxon>
        <taxon>Pleosporomycetidae</taxon>
        <taxon>Pleosporales</taxon>
        <taxon>Lophiostomataceae</taxon>
        <taxon>Lophiostoma</taxon>
    </lineage>
</organism>
<name>A0A6A6TBH3_9PLEO</name>